<evidence type="ECO:0000313" key="2">
    <source>
        <dbReference type="EMBL" id="MFB6393113.1"/>
    </source>
</evidence>
<evidence type="ECO:0000256" key="1">
    <source>
        <dbReference type="SAM" id="MobiDB-lite"/>
    </source>
</evidence>
<dbReference type="RefSeq" id="WP_375733723.1">
    <property type="nucleotide sequence ID" value="NZ_JBCGDC010000017.1"/>
</dbReference>
<name>A0ABV5CM86_9ACTN</name>
<dbReference type="Proteomes" id="UP001582793">
    <property type="component" value="Unassembled WGS sequence"/>
</dbReference>
<sequence>MPPPYDPRPRRRWPLWAGLGLVLVLLLCSATVVLGVRALDRSPAAGPPSSGPASSPEPGDPLATTQAWLRQRIGALLDQQAGALLRGDEAGWLAVADQTAEPVVADLKRRFAALRAMQVTTWRPTVTSLPMRLEEDGRVEWRVPVTVEHCFVVPQCRTGPVDLSTRWIDADGRLAMVAIEPNQANGPRPWEVSELVVQVGARTVVATTPDLRSRLPELLGEAERAAAVADRFAAGGTPPDRYRIFYAGDPEWNRWYGGGRPEWTAGYVVPVGGDHYEVVLNAKDLHSSVLDDLLRHELTHAASLPGDGHTDGGQWWLVEGLADYAAAAGRPVSRYSSLDEVRRLVAQGSWSGRLADTEPRPTAEAWEVSARYGIGYLAVRHLVDRFGEERMLAFYRAVVVDGKSVEDASEEVLGASWTGLHDACVAYIRSAVG</sequence>
<comment type="caution">
    <text evidence="2">The sequence shown here is derived from an EMBL/GenBank/DDBJ whole genome shotgun (WGS) entry which is preliminary data.</text>
</comment>
<keyword evidence="3" id="KW-1185">Reference proteome</keyword>
<evidence type="ECO:0008006" key="4">
    <source>
        <dbReference type="Google" id="ProtNLM"/>
    </source>
</evidence>
<gene>
    <name evidence="2" type="ORF">AAFH96_08315</name>
</gene>
<organism evidence="2 3">
    <name type="scientific">Polymorphospora lycopeni</name>
    <dbReference type="NCBI Taxonomy" id="3140240"/>
    <lineage>
        <taxon>Bacteria</taxon>
        <taxon>Bacillati</taxon>
        <taxon>Actinomycetota</taxon>
        <taxon>Actinomycetes</taxon>
        <taxon>Micromonosporales</taxon>
        <taxon>Micromonosporaceae</taxon>
        <taxon>Polymorphospora</taxon>
    </lineage>
</organism>
<feature type="region of interest" description="Disordered" evidence="1">
    <location>
        <begin position="42"/>
        <end position="62"/>
    </location>
</feature>
<proteinExistence type="predicted"/>
<reference evidence="2 3" key="1">
    <citation type="submission" date="2024-04" db="EMBL/GenBank/DDBJ databases">
        <title>Polymorphospora sp. isolated from Baiyangdian Lake in Xiong'an New Area.</title>
        <authorList>
            <person name="Zhang X."/>
            <person name="Liu J."/>
        </authorList>
    </citation>
    <scope>NUCLEOTIDE SEQUENCE [LARGE SCALE GENOMIC DNA]</scope>
    <source>
        <strain evidence="2 3">2-325</strain>
    </source>
</reference>
<dbReference type="EMBL" id="JBCGDC010000017">
    <property type="protein sequence ID" value="MFB6393113.1"/>
    <property type="molecule type" value="Genomic_DNA"/>
</dbReference>
<protein>
    <recommendedName>
        <fullName evidence="4">Peptidase MA-like domain-containing protein</fullName>
    </recommendedName>
</protein>
<evidence type="ECO:0000313" key="3">
    <source>
        <dbReference type="Proteomes" id="UP001582793"/>
    </source>
</evidence>
<accession>A0ABV5CM86</accession>